<feature type="binding site" evidence="10">
    <location>
        <position position="35"/>
    </location>
    <ligand>
        <name>NAD(+)</name>
        <dbReference type="ChEBI" id="CHEBI:57540"/>
    </ligand>
</feature>
<dbReference type="Proteomes" id="UP000637720">
    <property type="component" value="Unassembled WGS sequence"/>
</dbReference>
<feature type="binding site" evidence="10">
    <location>
        <position position="326"/>
    </location>
    <ligand>
        <name>NAD(+)</name>
        <dbReference type="ChEBI" id="CHEBI:57540"/>
    </ligand>
</feature>
<dbReference type="PIRSF" id="PIRSF000124">
    <property type="entry name" value="UDPglc_GDPman_dh"/>
    <property type="match status" value="1"/>
</dbReference>
<feature type="binding site" evidence="9">
    <location>
        <begin position="151"/>
        <end position="154"/>
    </location>
    <ligand>
        <name>substrate</name>
    </ligand>
</feature>
<dbReference type="GO" id="GO:0051287">
    <property type="term" value="F:NAD binding"/>
    <property type="evidence" value="ECO:0007669"/>
    <property type="project" value="InterPro"/>
</dbReference>
<dbReference type="EMBL" id="BMOF01000034">
    <property type="protein sequence ID" value="GGK03110.1"/>
    <property type="molecule type" value="Genomic_DNA"/>
</dbReference>
<feature type="binding site" evidence="9">
    <location>
        <position position="256"/>
    </location>
    <ligand>
        <name>substrate</name>
    </ligand>
</feature>
<dbReference type="InterPro" id="IPR028357">
    <property type="entry name" value="UDPglc_DH_bac"/>
</dbReference>
<evidence type="ECO:0000256" key="9">
    <source>
        <dbReference type="PIRSR" id="PIRSR500134-2"/>
    </source>
</evidence>
<dbReference type="RefSeq" id="WP_188817575.1">
    <property type="nucleotide sequence ID" value="NZ_BMOF01000034.1"/>
</dbReference>
<feature type="binding site" evidence="9">
    <location>
        <begin position="248"/>
        <end position="252"/>
    </location>
    <ligand>
        <name>substrate</name>
    </ligand>
</feature>
<dbReference type="InterPro" id="IPR014027">
    <property type="entry name" value="UDP-Glc/GDP-Man_DH_C"/>
</dbReference>
<reference evidence="12" key="1">
    <citation type="journal article" date="2014" name="Int. J. Syst. Evol. Microbiol.">
        <title>Complete genome sequence of Corynebacterium casei LMG S-19264T (=DSM 44701T), isolated from a smear-ripened cheese.</title>
        <authorList>
            <consortium name="US DOE Joint Genome Institute (JGI-PGF)"/>
            <person name="Walter F."/>
            <person name="Albersmeier A."/>
            <person name="Kalinowski J."/>
            <person name="Ruckert C."/>
        </authorList>
    </citation>
    <scope>NUCLEOTIDE SEQUENCE</scope>
    <source>
        <strain evidence="12">JCM 14719</strain>
    </source>
</reference>
<keyword evidence="4 7" id="KW-0560">Oxidoreductase</keyword>
<dbReference type="Gene3D" id="3.40.50.720">
    <property type="entry name" value="NAD(P)-binding Rossmann-like Domain"/>
    <property type="match status" value="2"/>
</dbReference>
<feature type="binding site" evidence="10">
    <location>
        <position position="262"/>
    </location>
    <ligand>
        <name>NAD(+)</name>
        <dbReference type="ChEBI" id="CHEBI:57540"/>
    </ligand>
</feature>
<dbReference type="Gene3D" id="1.20.5.100">
    <property type="entry name" value="Cytochrome c1, transmembrane anchor, C-terminal"/>
    <property type="match status" value="1"/>
</dbReference>
<feature type="binding site" evidence="9">
    <location>
        <position position="319"/>
    </location>
    <ligand>
        <name>substrate</name>
    </ligand>
</feature>
<evidence type="ECO:0000259" key="11">
    <source>
        <dbReference type="SMART" id="SM00984"/>
    </source>
</evidence>
<evidence type="ECO:0000256" key="1">
    <source>
        <dbReference type="ARBA" id="ARBA00004701"/>
    </source>
</evidence>
<dbReference type="SUPFAM" id="SSF48179">
    <property type="entry name" value="6-phosphogluconate dehydrogenase C-terminal domain-like"/>
    <property type="match status" value="1"/>
</dbReference>
<dbReference type="Pfam" id="PF00984">
    <property type="entry name" value="UDPG_MGDP_dh"/>
    <property type="match status" value="1"/>
</dbReference>
<evidence type="ECO:0000256" key="4">
    <source>
        <dbReference type="ARBA" id="ARBA00023002"/>
    </source>
</evidence>
<comment type="caution">
    <text evidence="12">The sequence shown here is derived from an EMBL/GenBank/DDBJ whole genome shotgun (WGS) entry which is preliminary data.</text>
</comment>
<gene>
    <name evidence="12" type="ORF">GCM10007043_16440</name>
</gene>
<dbReference type="SUPFAM" id="SSF51735">
    <property type="entry name" value="NAD(P)-binding Rossmann-fold domains"/>
    <property type="match status" value="1"/>
</dbReference>
<feature type="binding site" evidence="10">
    <location>
        <position position="86"/>
    </location>
    <ligand>
        <name>NAD(+)</name>
        <dbReference type="ChEBI" id="CHEBI:57540"/>
    </ligand>
</feature>
<dbReference type="InterPro" id="IPR001732">
    <property type="entry name" value="UDP-Glc/GDP-Man_DH_N"/>
</dbReference>
<dbReference type="InterPro" id="IPR036291">
    <property type="entry name" value="NAD(P)-bd_dom_sf"/>
</dbReference>
<feature type="binding site" evidence="9">
    <location>
        <position position="203"/>
    </location>
    <ligand>
        <name>substrate</name>
    </ligand>
</feature>
<dbReference type="Pfam" id="PF03721">
    <property type="entry name" value="UDPG_MGDP_dh_N"/>
    <property type="match status" value="1"/>
</dbReference>
<dbReference type="NCBIfam" id="TIGR03026">
    <property type="entry name" value="NDP-sugDHase"/>
    <property type="match status" value="1"/>
</dbReference>
<organism evidence="12 13">
    <name type="scientific">Calditerricola satsumensis</name>
    <dbReference type="NCBI Taxonomy" id="373054"/>
    <lineage>
        <taxon>Bacteria</taxon>
        <taxon>Bacillati</taxon>
        <taxon>Bacillota</taxon>
        <taxon>Bacilli</taxon>
        <taxon>Bacillales</taxon>
        <taxon>Bacillaceae</taxon>
        <taxon>Calditerricola</taxon>
    </lineage>
</organism>
<dbReference type="InterPro" id="IPR036220">
    <property type="entry name" value="UDP-Glc/GDP-Man_DH_C_sf"/>
</dbReference>
<evidence type="ECO:0000313" key="13">
    <source>
        <dbReference type="Proteomes" id="UP000637720"/>
    </source>
</evidence>
<name>A0A8J3BF81_9BACI</name>
<sequence>MKVCIIGVGYVGLTTAAVLADMGHQVTCVDKDAHKLAELRAGRIPFYEPGLDELVARGRANGRLTFTADLPNGLAEASVVMIAVGTPAFPDGRCNLTYVWQAVDELAQTLTHPATVIVKSTVPPGTTAQIQRAMAETSRIRAVHVVANPEFLREGSAVADTRRPDRIVVGVTTREALVAVRALYQGIDAPYVVTTPTGAEMIKYAANAFLATKISFINEMARICDAYGVRVDDVAEGIGLDARIGRAFLRAGLGYGGSCLPKDVDALIHAARDKGVDPLILPAVQQVNATQPDLYARKLRDALGGLAGKRVAVWGIAFKPNTDDTRASQALALIDRLLAVGCTVRAFDPLARCERPEVAVATDPYQAAADADALVVATEWDLFRRADWSRVKAVMRGNVVVDGRNCLDPETVRAHGLRYVGVARP</sequence>
<dbReference type="GO" id="GO:0006065">
    <property type="term" value="P:UDP-glucuronate biosynthetic process"/>
    <property type="evidence" value="ECO:0007669"/>
    <property type="project" value="UniProtKB-UniPathway"/>
</dbReference>
<evidence type="ECO:0000256" key="5">
    <source>
        <dbReference type="ARBA" id="ARBA00023027"/>
    </source>
</evidence>
<dbReference type="InterPro" id="IPR017476">
    <property type="entry name" value="UDP-Glc/GDP-Man"/>
</dbReference>
<feature type="binding site" evidence="10">
    <location>
        <position position="154"/>
    </location>
    <ligand>
        <name>NAD(+)</name>
        <dbReference type="ChEBI" id="CHEBI:57540"/>
    </ligand>
</feature>
<dbReference type="Pfam" id="PF03720">
    <property type="entry name" value="UDPG_MGDP_dh_C"/>
    <property type="match status" value="1"/>
</dbReference>
<accession>A0A8J3BF81</accession>
<evidence type="ECO:0000256" key="8">
    <source>
        <dbReference type="PIRSR" id="PIRSR500134-1"/>
    </source>
</evidence>
<dbReference type="AlphaFoldDB" id="A0A8J3BF81"/>
<dbReference type="SUPFAM" id="SSF52413">
    <property type="entry name" value="UDP-glucose/GDP-mannose dehydrogenase C-terminal domain"/>
    <property type="match status" value="1"/>
</dbReference>
<feature type="active site" description="Nucleophile" evidence="8">
    <location>
        <position position="259"/>
    </location>
</feature>
<evidence type="ECO:0000256" key="6">
    <source>
        <dbReference type="ARBA" id="ARBA00047473"/>
    </source>
</evidence>
<proteinExistence type="inferred from homology"/>
<dbReference type="InterPro" id="IPR008927">
    <property type="entry name" value="6-PGluconate_DH-like_C_sf"/>
</dbReference>
<evidence type="ECO:0000256" key="3">
    <source>
        <dbReference type="ARBA" id="ARBA00012954"/>
    </source>
</evidence>
<dbReference type="InterPro" id="IPR014026">
    <property type="entry name" value="UDP-Glc/GDP-Man_DH_dimer"/>
</dbReference>
<evidence type="ECO:0000256" key="10">
    <source>
        <dbReference type="PIRSR" id="PIRSR500134-3"/>
    </source>
</evidence>
<feature type="domain" description="UDP-glucose/GDP-mannose dehydrogenase C-terminal" evidence="11">
    <location>
        <begin position="312"/>
        <end position="409"/>
    </location>
</feature>
<keyword evidence="5 7" id="KW-0520">NAD</keyword>
<comment type="similarity">
    <text evidence="2 7">Belongs to the UDP-glucose/GDP-mannose dehydrogenase family.</text>
</comment>
<dbReference type="GO" id="GO:0003979">
    <property type="term" value="F:UDP-glucose 6-dehydrogenase activity"/>
    <property type="evidence" value="ECO:0007669"/>
    <property type="project" value="UniProtKB-EC"/>
</dbReference>
<protein>
    <recommendedName>
        <fullName evidence="3 7">UDP-glucose 6-dehydrogenase</fullName>
        <ecNumber evidence="3 7">1.1.1.22</ecNumber>
    </recommendedName>
</protein>
<keyword evidence="13" id="KW-1185">Reference proteome</keyword>
<dbReference type="EC" id="1.1.1.22" evidence="3 7"/>
<evidence type="ECO:0000313" key="12">
    <source>
        <dbReference type="EMBL" id="GGK03110.1"/>
    </source>
</evidence>
<evidence type="ECO:0000256" key="7">
    <source>
        <dbReference type="PIRNR" id="PIRNR000124"/>
    </source>
</evidence>
<evidence type="ECO:0000256" key="2">
    <source>
        <dbReference type="ARBA" id="ARBA00006601"/>
    </source>
</evidence>
<dbReference type="PANTHER" id="PTHR43750">
    <property type="entry name" value="UDP-GLUCOSE 6-DEHYDROGENASE TUAD"/>
    <property type="match status" value="1"/>
</dbReference>
<reference evidence="12" key="2">
    <citation type="submission" date="2020-09" db="EMBL/GenBank/DDBJ databases">
        <authorList>
            <person name="Sun Q."/>
            <person name="Ohkuma M."/>
        </authorList>
    </citation>
    <scope>NUCLEOTIDE SEQUENCE</scope>
    <source>
        <strain evidence="12">JCM 14719</strain>
    </source>
</reference>
<comment type="catalytic activity">
    <reaction evidence="6 7">
        <text>UDP-alpha-D-glucose + 2 NAD(+) + H2O = UDP-alpha-D-glucuronate + 2 NADH + 3 H(+)</text>
        <dbReference type="Rhea" id="RHEA:23596"/>
        <dbReference type="ChEBI" id="CHEBI:15377"/>
        <dbReference type="ChEBI" id="CHEBI:15378"/>
        <dbReference type="ChEBI" id="CHEBI:57540"/>
        <dbReference type="ChEBI" id="CHEBI:57945"/>
        <dbReference type="ChEBI" id="CHEBI:58052"/>
        <dbReference type="ChEBI" id="CHEBI:58885"/>
        <dbReference type="EC" id="1.1.1.22"/>
    </reaction>
</comment>
<dbReference type="PIRSF" id="PIRSF500134">
    <property type="entry name" value="UDPglc_DH_bac"/>
    <property type="match status" value="1"/>
</dbReference>
<dbReference type="UniPathway" id="UPA00038">
    <property type="reaction ID" value="UER00491"/>
</dbReference>
<feature type="binding site" evidence="10">
    <location>
        <position position="121"/>
    </location>
    <ligand>
        <name>NAD(+)</name>
        <dbReference type="ChEBI" id="CHEBI:57540"/>
    </ligand>
</feature>
<dbReference type="SMART" id="SM00984">
    <property type="entry name" value="UDPG_MGDP_dh_C"/>
    <property type="match status" value="1"/>
</dbReference>
<dbReference type="PANTHER" id="PTHR43750:SF3">
    <property type="entry name" value="UDP-GLUCOSE 6-DEHYDROGENASE TUAD"/>
    <property type="match status" value="1"/>
</dbReference>
<feature type="binding site" evidence="10">
    <location>
        <position position="30"/>
    </location>
    <ligand>
        <name>NAD(+)</name>
        <dbReference type="ChEBI" id="CHEBI:57540"/>
    </ligand>
</feature>
<dbReference type="GO" id="GO:0000271">
    <property type="term" value="P:polysaccharide biosynthetic process"/>
    <property type="evidence" value="ECO:0007669"/>
    <property type="project" value="InterPro"/>
</dbReference>
<comment type="pathway">
    <text evidence="1">Nucleotide-sugar biosynthesis; UDP-alpha-D-glucuronate biosynthesis; UDP-alpha-D-glucuronate from UDP-alpha-D-glucose: step 1/1.</text>
</comment>